<evidence type="ECO:0000313" key="1">
    <source>
        <dbReference type="EMBL" id="OMH85938.1"/>
    </source>
</evidence>
<proteinExistence type="predicted"/>
<keyword evidence="2" id="KW-1185">Reference proteome</keyword>
<sequence length="486" mass="55753">MELKITQMLQELHGTGAFNSDSLKSNINMKETLLECLTEENEREERIMCQKQTELRQLVISQYFEDKADVYSNNRADGDDMSEDGVCKREEMKLLGVIDPKSETKLYLELLEYKYRFPALAENVQKQMTSCTKREQQRVELAIQEYQEFFGNIPDSNIGVYQDDSTKVTDKQGCTIEIMEMEMEGMKSVGRDEIERIMTKNIHNIERVIRNLIYNIQPILCYNEQQANNASTEDEKRVKDVLEKKFQIVEKVVGILKKNKVGGINKVYSIYTQMIASELYGVNISIKVGDGGMMDERRRYRWYYNKSYVEYIARCADEYIMDLNFTSDGLKHVENENVSSGSGKQKKKIGMEIVCHYLNIMEIYISLGEYRDGSVVSEKIKYMLVGVVFGQQGQSNYSKQYKQRGYTKRGVLASNMNIDVNGGEKWIGDEKHVGVGLNEDVQKYQQSQLGEEEEEKGANMRIGKAVTGVGVLGIQCQKDKTAVQAV</sequence>
<organism evidence="1 2">
    <name type="scientific">Zancudomyces culisetae</name>
    <name type="common">Gut fungus</name>
    <name type="synonym">Smittium culisetae</name>
    <dbReference type="NCBI Taxonomy" id="1213189"/>
    <lineage>
        <taxon>Eukaryota</taxon>
        <taxon>Fungi</taxon>
        <taxon>Fungi incertae sedis</taxon>
        <taxon>Zoopagomycota</taxon>
        <taxon>Kickxellomycotina</taxon>
        <taxon>Harpellomycetes</taxon>
        <taxon>Harpellales</taxon>
        <taxon>Legeriomycetaceae</taxon>
        <taxon>Zancudomyces</taxon>
    </lineage>
</organism>
<reference evidence="2" key="1">
    <citation type="submission" date="2017-01" db="EMBL/GenBank/DDBJ databases">
        <authorList>
            <person name="Wang Y."/>
            <person name="White M."/>
            <person name="Kvist S."/>
            <person name="Moncalvo J.-M."/>
        </authorList>
    </citation>
    <scope>NUCLEOTIDE SEQUENCE [LARGE SCALE GENOMIC DNA]</scope>
    <source>
        <strain evidence="2">COL-18-3</strain>
    </source>
</reference>
<comment type="caution">
    <text evidence="1">The sequence shown here is derived from an EMBL/GenBank/DDBJ whole genome shotgun (WGS) entry which is preliminary data.</text>
</comment>
<evidence type="ECO:0000313" key="2">
    <source>
        <dbReference type="Proteomes" id="UP000188320"/>
    </source>
</evidence>
<dbReference type="EMBL" id="LSSK01000028">
    <property type="protein sequence ID" value="OMH85938.1"/>
    <property type="molecule type" value="Genomic_DNA"/>
</dbReference>
<protein>
    <submittedName>
        <fullName evidence="1">Uncharacterized protein</fullName>
    </submittedName>
</protein>
<dbReference type="Proteomes" id="UP000188320">
    <property type="component" value="Unassembled WGS sequence"/>
</dbReference>
<dbReference type="AlphaFoldDB" id="A0A1R1PYC7"/>
<accession>A0A1R1PYC7</accession>
<gene>
    <name evidence="1" type="ORF">AX774_g519</name>
</gene>
<name>A0A1R1PYC7_ZANCU</name>